<reference evidence="1 2" key="1">
    <citation type="submission" date="2014-04" db="EMBL/GenBank/DDBJ databases">
        <title>Evolutionary Origins and Diversification of the Mycorrhizal Mutualists.</title>
        <authorList>
            <consortium name="DOE Joint Genome Institute"/>
            <consortium name="Mycorrhizal Genomics Consortium"/>
            <person name="Kohler A."/>
            <person name="Kuo A."/>
            <person name="Nagy L.G."/>
            <person name="Floudas D."/>
            <person name="Copeland A."/>
            <person name="Barry K.W."/>
            <person name="Cichocki N."/>
            <person name="Veneault-Fourrey C."/>
            <person name="LaButti K."/>
            <person name="Lindquist E.A."/>
            <person name="Lipzen A."/>
            <person name="Lundell T."/>
            <person name="Morin E."/>
            <person name="Murat C."/>
            <person name="Riley R."/>
            <person name="Ohm R."/>
            <person name="Sun H."/>
            <person name="Tunlid A."/>
            <person name="Henrissat B."/>
            <person name="Grigoriev I.V."/>
            <person name="Hibbett D.S."/>
            <person name="Martin F."/>
        </authorList>
    </citation>
    <scope>NUCLEOTIDE SEQUENCE [LARGE SCALE GENOMIC DNA]</scope>
    <source>
        <strain evidence="1 2">Koide BX008</strain>
    </source>
</reference>
<keyword evidence="2" id="KW-1185">Reference proteome</keyword>
<evidence type="ECO:0000313" key="2">
    <source>
        <dbReference type="Proteomes" id="UP000054549"/>
    </source>
</evidence>
<sequence length="87" mass="10193">MHDCYWIYCHLHKLNLHHQEQSHPVVGQASLLTLKTRSSSLQRRRTIDQAREERLKARLAEDGKEDNKKHGVGATKRYMRLIMSDVA</sequence>
<dbReference type="EMBL" id="KN818256">
    <property type="protein sequence ID" value="KIL63720.1"/>
    <property type="molecule type" value="Genomic_DNA"/>
</dbReference>
<dbReference type="AlphaFoldDB" id="A0A0C2SKH4"/>
<dbReference type="InParanoid" id="A0A0C2SKH4"/>
<dbReference type="HOGENOM" id="CLU_2482869_0_0_1"/>
<organism evidence="1 2">
    <name type="scientific">Amanita muscaria (strain Koide BX008)</name>
    <dbReference type="NCBI Taxonomy" id="946122"/>
    <lineage>
        <taxon>Eukaryota</taxon>
        <taxon>Fungi</taxon>
        <taxon>Dikarya</taxon>
        <taxon>Basidiomycota</taxon>
        <taxon>Agaricomycotina</taxon>
        <taxon>Agaricomycetes</taxon>
        <taxon>Agaricomycetidae</taxon>
        <taxon>Agaricales</taxon>
        <taxon>Pluteineae</taxon>
        <taxon>Amanitaceae</taxon>
        <taxon>Amanita</taxon>
    </lineage>
</organism>
<proteinExistence type="predicted"/>
<dbReference type="Proteomes" id="UP000054549">
    <property type="component" value="Unassembled WGS sequence"/>
</dbReference>
<name>A0A0C2SKH4_AMAMK</name>
<evidence type="ECO:0000313" key="1">
    <source>
        <dbReference type="EMBL" id="KIL63720.1"/>
    </source>
</evidence>
<protein>
    <submittedName>
        <fullName evidence="1">Uncharacterized protein</fullName>
    </submittedName>
</protein>
<accession>A0A0C2SKH4</accession>
<gene>
    <name evidence="1" type="ORF">M378DRAFT_164159</name>
</gene>